<dbReference type="GO" id="GO:0050321">
    <property type="term" value="F:tau-protein kinase activity"/>
    <property type="evidence" value="ECO:0007669"/>
    <property type="project" value="TreeGrafter"/>
</dbReference>
<evidence type="ECO:0000313" key="10">
    <source>
        <dbReference type="Ensembl" id="ENSHCOP00000001395.1"/>
    </source>
</evidence>
<evidence type="ECO:0000256" key="3">
    <source>
        <dbReference type="ARBA" id="ARBA00022679"/>
    </source>
</evidence>
<feature type="domain" description="Protein kinase" evidence="9">
    <location>
        <begin position="1"/>
        <end position="261"/>
    </location>
</feature>
<dbReference type="GO" id="GO:0035556">
    <property type="term" value="P:intracellular signal transduction"/>
    <property type="evidence" value="ECO:0007669"/>
    <property type="project" value="TreeGrafter"/>
</dbReference>
<keyword evidence="6" id="KW-0067">ATP-binding</keyword>
<dbReference type="SMART" id="SM00220">
    <property type="entry name" value="S_TKc"/>
    <property type="match status" value="1"/>
</dbReference>
<protein>
    <recommendedName>
        <fullName evidence="1">non-specific serine/threonine protein kinase</fullName>
        <ecNumber evidence="1">2.7.11.1</ecNumber>
    </recommendedName>
</protein>
<keyword evidence="11" id="KW-1185">Reference proteome</keyword>
<dbReference type="InterPro" id="IPR008271">
    <property type="entry name" value="Ser/Thr_kinase_AS"/>
</dbReference>
<evidence type="ECO:0000256" key="1">
    <source>
        <dbReference type="ARBA" id="ARBA00012513"/>
    </source>
</evidence>
<organism evidence="10 11">
    <name type="scientific">Hippocampus comes</name>
    <name type="common">Tiger tail seahorse</name>
    <dbReference type="NCBI Taxonomy" id="109280"/>
    <lineage>
        <taxon>Eukaryota</taxon>
        <taxon>Metazoa</taxon>
        <taxon>Chordata</taxon>
        <taxon>Craniata</taxon>
        <taxon>Vertebrata</taxon>
        <taxon>Euteleostomi</taxon>
        <taxon>Actinopterygii</taxon>
        <taxon>Neopterygii</taxon>
        <taxon>Teleostei</taxon>
        <taxon>Neoteleostei</taxon>
        <taxon>Acanthomorphata</taxon>
        <taxon>Syngnathiaria</taxon>
        <taxon>Syngnathiformes</taxon>
        <taxon>Syngnathoidei</taxon>
        <taxon>Syngnathidae</taxon>
        <taxon>Hippocampus</taxon>
    </lineage>
</organism>
<keyword evidence="3" id="KW-0808">Transferase</keyword>
<dbReference type="Ensembl" id="ENSHCOT00000012178.1">
    <property type="protein sequence ID" value="ENSHCOP00000001395.1"/>
    <property type="gene ID" value="ENSHCOG00000002393.1"/>
</dbReference>
<keyword evidence="2" id="KW-0723">Serine/threonine-protein kinase</keyword>
<reference evidence="10" key="2">
    <citation type="submission" date="2025-09" db="UniProtKB">
        <authorList>
            <consortium name="Ensembl"/>
        </authorList>
    </citation>
    <scope>IDENTIFICATION</scope>
</reference>
<name>A0A3Q2XAY2_HIPCM</name>
<evidence type="ECO:0000256" key="7">
    <source>
        <dbReference type="ARBA" id="ARBA00047899"/>
    </source>
</evidence>
<evidence type="ECO:0000256" key="4">
    <source>
        <dbReference type="ARBA" id="ARBA00022741"/>
    </source>
</evidence>
<dbReference type="Gene3D" id="1.10.510.10">
    <property type="entry name" value="Transferase(Phosphotransferase) domain 1"/>
    <property type="match status" value="1"/>
</dbReference>
<dbReference type="SUPFAM" id="SSF56112">
    <property type="entry name" value="Protein kinase-like (PK-like)"/>
    <property type="match status" value="1"/>
</dbReference>
<dbReference type="EC" id="2.7.11.1" evidence="1"/>
<dbReference type="GO" id="GO:0000226">
    <property type="term" value="P:microtubule cytoskeleton organization"/>
    <property type="evidence" value="ECO:0007669"/>
    <property type="project" value="TreeGrafter"/>
</dbReference>
<evidence type="ECO:0000256" key="2">
    <source>
        <dbReference type="ARBA" id="ARBA00022527"/>
    </source>
</evidence>
<dbReference type="FunFam" id="1.10.510.10:FF:000571">
    <property type="entry name" value="Maternal embryonic leucine zipper kinase"/>
    <property type="match status" value="1"/>
</dbReference>
<dbReference type="InterPro" id="IPR011009">
    <property type="entry name" value="Kinase-like_dom_sf"/>
</dbReference>
<dbReference type="Pfam" id="PF00069">
    <property type="entry name" value="Pkinase"/>
    <property type="match status" value="1"/>
</dbReference>
<comment type="catalytic activity">
    <reaction evidence="8">
        <text>L-seryl-[protein] + ATP = O-phospho-L-seryl-[protein] + ADP + H(+)</text>
        <dbReference type="Rhea" id="RHEA:17989"/>
        <dbReference type="Rhea" id="RHEA-COMP:9863"/>
        <dbReference type="Rhea" id="RHEA-COMP:11604"/>
        <dbReference type="ChEBI" id="CHEBI:15378"/>
        <dbReference type="ChEBI" id="CHEBI:29999"/>
        <dbReference type="ChEBI" id="CHEBI:30616"/>
        <dbReference type="ChEBI" id="CHEBI:83421"/>
        <dbReference type="ChEBI" id="CHEBI:456216"/>
        <dbReference type="EC" id="2.7.11.1"/>
    </reaction>
</comment>
<sequence>MEPSSKHYQKVNAFKINTYKKKKLQVTHHLIKICSALVVKYLSCSFHSCKLPSSQHVHVSFQTCLCHPNVVRLYEVMETSRKLYLVMEYGSGGDLFSRITTRGKLMEKRKSENTVMSSSGMFQHENNIVHRDLKAENIFYTTSYCIKVGDFGFSRESAPNEPLTNFCGSPPYSAPELFREKGYVGCYSDIWALGIILYFMVTSTLPFCGDNLSRLKRCILQGAYSIPAYVPDECQLVIKGLLRPVPVDRSSLIQVSNGAWLRGIQYPGPYVPLPLAPAHLAWTSNDLCAEEKEVKTLLSDLGIIAVHLQNNPCSDSKSPLTGTYRILLHRIQKRRSVEAVGYAGGGGGGRGTLLEQS</sequence>
<evidence type="ECO:0000256" key="6">
    <source>
        <dbReference type="ARBA" id="ARBA00022840"/>
    </source>
</evidence>
<accession>A0A3Q2XAY2</accession>
<reference evidence="10" key="1">
    <citation type="submission" date="2025-08" db="UniProtKB">
        <authorList>
            <consortium name="Ensembl"/>
        </authorList>
    </citation>
    <scope>IDENTIFICATION</scope>
</reference>
<evidence type="ECO:0000256" key="5">
    <source>
        <dbReference type="ARBA" id="ARBA00022777"/>
    </source>
</evidence>
<dbReference type="GO" id="GO:0005524">
    <property type="term" value="F:ATP binding"/>
    <property type="evidence" value="ECO:0007669"/>
    <property type="project" value="UniProtKB-KW"/>
</dbReference>
<dbReference type="GeneTree" id="ENSGT00940000165287"/>
<proteinExistence type="predicted"/>
<dbReference type="Proteomes" id="UP000264820">
    <property type="component" value="Unplaced"/>
</dbReference>
<dbReference type="AlphaFoldDB" id="A0A3Q2XAY2"/>
<keyword evidence="4" id="KW-0547">Nucleotide-binding</keyword>
<evidence type="ECO:0000259" key="9">
    <source>
        <dbReference type="PROSITE" id="PS50011"/>
    </source>
</evidence>
<comment type="catalytic activity">
    <reaction evidence="7">
        <text>L-threonyl-[protein] + ATP = O-phospho-L-threonyl-[protein] + ADP + H(+)</text>
        <dbReference type="Rhea" id="RHEA:46608"/>
        <dbReference type="Rhea" id="RHEA-COMP:11060"/>
        <dbReference type="Rhea" id="RHEA-COMP:11605"/>
        <dbReference type="ChEBI" id="CHEBI:15378"/>
        <dbReference type="ChEBI" id="CHEBI:30013"/>
        <dbReference type="ChEBI" id="CHEBI:30616"/>
        <dbReference type="ChEBI" id="CHEBI:61977"/>
        <dbReference type="ChEBI" id="CHEBI:456216"/>
        <dbReference type="EC" id="2.7.11.1"/>
    </reaction>
</comment>
<keyword evidence="5" id="KW-0418">Kinase</keyword>
<evidence type="ECO:0000256" key="8">
    <source>
        <dbReference type="ARBA" id="ARBA00048679"/>
    </source>
</evidence>
<dbReference type="PANTHER" id="PTHR24346:SF105">
    <property type="entry name" value="SERINE_THREONINE-PROTEIN KINASE NIM1-LIKE ISOFORM X1"/>
    <property type="match status" value="1"/>
</dbReference>
<dbReference type="PROSITE" id="PS00108">
    <property type="entry name" value="PROTEIN_KINASE_ST"/>
    <property type="match status" value="1"/>
</dbReference>
<evidence type="ECO:0000313" key="11">
    <source>
        <dbReference type="Proteomes" id="UP000264820"/>
    </source>
</evidence>
<dbReference type="PANTHER" id="PTHR24346">
    <property type="entry name" value="MAP/MICROTUBULE AFFINITY-REGULATING KINASE"/>
    <property type="match status" value="1"/>
</dbReference>
<dbReference type="InterPro" id="IPR000719">
    <property type="entry name" value="Prot_kinase_dom"/>
</dbReference>
<dbReference type="GO" id="GO:0005737">
    <property type="term" value="C:cytoplasm"/>
    <property type="evidence" value="ECO:0007669"/>
    <property type="project" value="TreeGrafter"/>
</dbReference>
<dbReference type="PROSITE" id="PS50011">
    <property type="entry name" value="PROTEIN_KINASE_DOM"/>
    <property type="match status" value="1"/>
</dbReference>